<dbReference type="PANTHER" id="PTHR43280">
    <property type="entry name" value="ARAC-FAMILY TRANSCRIPTIONAL REGULATOR"/>
    <property type="match status" value="1"/>
</dbReference>
<dbReference type="InterPro" id="IPR018060">
    <property type="entry name" value="HTH_AraC"/>
</dbReference>
<evidence type="ECO:0000256" key="2">
    <source>
        <dbReference type="ARBA" id="ARBA00023125"/>
    </source>
</evidence>
<organism evidence="5 6">
    <name type="scientific">Reichenbachiella ulvae</name>
    <dbReference type="NCBI Taxonomy" id="2980104"/>
    <lineage>
        <taxon>Bacteria</taxon>
        <taxon>Pseudomonadati</taxon>
        <taxon>Bacteroidota</taxon>
        <taxon>Cytophagia</taxon>
        <taxon>Cytophagales</taxon>
        <taxon>Reichenbachiellaceae</taxon>
        <taxon>Reichenbachiella</taxon>
    </lineage>
</organism>
<dbReference type="PROSITE" id="PS01124">
    <property type="entry name" value="HTH_ARAC_FAMILY_2"/>
    <property type="match status" value="1"/>
</dbReference>
<dbReference type="SUPFAM" id="SSF51215">
    <property type="entry name" value="Regulatory protein AraC"/>
    <property type="match status" value="1"/>
</dbReference>
<dbReference type="InterPro" id="IPR009057">
    <property type="entry name" value="Homeodomain-like_sf"/>
</dbReference>
<sequence>MRGYKEVKTDVPSINFWALEGDKVFHAVRGKTVLTEQFTLMRPHRLEHYVLRFMISGDGLAYIDHVPVPFKANWVMLGTPDQISWINFEGETEVEVITIAFNQRFIDLMGFPADITSTIQGVNSLLSSILDNTNGEHIRSYFDLILKEYKINEANLALLATLTKGLLLKMSLVCRPQKVLTKSKQNYANIYRSFMDDLAINFKMDHYVIDYVERLGISEKQLNRACKAMTKHSASYVIRERIDYEAKRLLFYSNNSVKHIAFYLGFKDPAHFNKFFRNINEMTPGQFRDGVH</sequence>
<keyword evidence="6" id="KW-1185">Reference proteome</keyword>
<reference evidence="5 6" key="1">
    <citation type="submission" date="2022-10" db="EMBL/GenBank/DDBJ databases">
        <title>Comparative genomics and taxonomic characterization of three novel marine species of genus Reichenbachiella exhibiting antioxidant and polysaccharide degradation activities.</title>
        <authorList>
            <person name="Muhammad N."/>
            <person name="Lee Y.-J."/>
            <person name="Ko J."/>
            <person name="Kim S.-G."/>
        </authorList>
    </citation>
    <scope>NUCLEOTIDE SEQUENCE [LARGE SCALE GENOMIC DNA]</scope>
    <source>
        <strain evidence="5 6">ABR2-5</strain>
    </source>
</reference>
<protein>
    <submittedName>
        <fullName evidence="5">AraC family transcriptional regulator</fullName>
    </submittedName>
</protein>
<keyword evidence="1" id="KW-0805">Transcription regulation</keyword>
<name>A0ABT3CY12_9BACT</name>
<dbReference type="SUPFAM" id="SSF46689">
    <property type="entry name" value="Homeodomain-like"/>
    <property type="match status" value="1"/>
</dbReference>
<accession>A0ABT3CY12</accession>
<proteinExistence type="predicted"/>
<dbReference type="Gene3D" id="1.10.10.60">
    <property type="entry name" value="Homeodomain-like"/>
    <property type="match status" value="1"/>
</dbReference>
<gene>
    <name evidence="5" type="ORF">N7U62_15535</name>
</gene>
<dbReference type="Pfam" id="PF12833">
    <property type="entry name" value="HTH_18"/>
    <property type="match status" value="1"/>
</dbReference>
<keyword evidence="3" id="KW-0804">Transcription</keyword>
<dbReference type="RefSeq" id="WP_264138919.1">
    <property type="nucleotide sequence ID" value="NZ_JAOYOD010000001.1"/>
</dbReference>
<feature type="domain" description="HTH araC/xylS-type" evidence="4">
    <location>
        <begin position="192"/>
        <end position="290"/>
    </location>
</feature>
<evidence type="ECO:0000256" key="1">
    <source>
        <dbReference type="ARBA" id="ARBA00023015"/>
    </source>
</evidence>
<evidence type="ECO:0000259" key="4">
    <source>
        <dbReference type="PROSITE" id="PS01124"/>
    </source>
</evidence>
<evidence type="ECO:0000313" key="6">
    <source>
        <dbReference type="Proteomes" id="UP001300692"/>
    </source>
</evidence>
<dbReference type="SMART" id="SM00342">
    <property type="entry name" value="HTH_ARAC"/>
    <property type="match status" value="1"/>
</dbReference>
<evidence type="ECO:0000313" key="5">
    <source>
        <dbReference type="EMBL" id="MCV9388093.1"/>
    </source>
</evidence>
<dbReference type="EMBL" id="JAOYOD010000001">
    <property type="protein sequence ID" value="MCV9388093.1"/>
    <property type="molecule type" value="Genomic_DNA"/>
</dbReference>
<dbReference type="PANTHER" id="PTHR43280:SF32">
    <property type="entry name" value="TRANSCRIPTIONAL REGULATORY PROTEIN"/>
    <property type="match status" value="1"/>
</dbReference>
<evidence type="ECO:0000256" key="3">
    <source>
        <dbReference type="ARBA" id="ARBA00023163"/>
    </source>
</evidence>
<keyword evidence="2" id="KW-0238">DNA-binding</keyword>
<comment type="caution">
    <text evidence="5">The sequence shown here is derived from an EMBL/GenBank/DDBJ whole genome shotgun (WGS) entry which is preliminary data.</text>
</comment>
<dbReference type="Proteomes" id="UP001300692">
    <property type="component" value="Unassembled WGS sequence"/>
</dbReference>
<dbReference type="InterPro" id="IPR037923">
    <property type="entry name" value="HTH-like"/>
</dbReference>